<keyword evidence="2 8" id="KW-0813">Transport</keyword>
<evidence type="ECO:0000256" key="6">
    <source>
        <dbReference type="ARBA" id="ARBA00022989"/>
    </source>
</evidence>
<evidence type="ECO:0000256" key="9">
    <source>
        <dbReference type="SAM" id="MobiDB-lite"/>
    </source>
</evidence>
<reference evidence="13" key="1">
    <citation type="journal article" date="2019" name="Int. J. Syst. Evol. Microbiol.">
        <title>The Global Catalogue of Microorganisms (GCM) 10K type strain sequencing project: providing services to taxonomists for standard genome sequencing and annotation.</title>
        <authorList>
            <consortium name="The Broad Institute Genomics Platform"/>
            <consortium name="The Broad Institute Genome Sequencing Center for Infectious Disease"/>
            <person name="Wu L."/>
            <person name="Ma J."/>
        </authorList>
    </citation>
    <scope>NUCLEOTIDE SEQUENCE [LARGE SCALE GENOMIC DNA]</scope>
    <source>
        <strain evidence="13">NBRC 103166</strain>
    </source>
</reference>
<feature type="region of interest" description="Disordered" evidence="9">
    <location>
        <begin position="296"/>
        <end position="325"/>
    </location>
</feature>
<evidence type="ECO:0000256" key="8">
    <source>
        <dbReference type="RuleBase" id="RU004057"/>
    </source>
</evidence>
<organism evidence="12 13">
    <name type="scientific">Psychromonas marina</name>
    <dbReference type="NCBI Taxonomy" id="88364"/>
    <lineage>
        <taxon>Bacteria</taxon>
        <taxon>Pseudomonadati</taxon>
        <taxon>Pseudomonadota</taxon>
        <taxon>Gammaproteobacteria</taxon>
        <taxon>Alteromonadales</taxon>
        <taxon>Psychromonadaceae</taxon>
        <taxon>Psychromonas</taxon>
    </lineage>
</organism>
<evidence type="ECO:0000313" key="12">
    <source>
        <dbReference type="EMBL" id="GLS89688.1"/>
    </source>
</evidence>
<comment type="similarity">
    <text evidence="8">Belongs to the exbB/tolQ family.</text>
</comment>
<dbReference type="Pfam" id="PF01618">
    <property type="entry name" value="MotA_ExbB"/>
    <property type="match status" value="1"/>
</dbReference>
<comment type="subcellular location">
    <subcellularLocation>
        <location evidence="1">Cell membrane</location>
        <topology evidence="1">Multi-pass membrane protein</topology>
    </subcellularLocation>
    <subcellularLocation>
        <location evidence="8">Membrane</location>
        <topology evidence="8">Multi-pass membrane protein</topology>
    </subcellularLocation>
</comment>
<evidence type="ECO:0000256" key="1">
    <source>
        <dbReference type="ARBA" id="ARBA00004651"/>
    </source>
</evidence>
<dbReference type="InterPro" id="IPR050790">
    <property type="entry name" value="ExbB/TolQ_transport"/>
</dbReference>
<evidence type="ECO:0000256" key="4">
    <source>
        <dbReference type="ARBA" id="ARBA00022692"/>
    </source>
</evidence>
<gene>
    <name evidence="12" type="ORF">GCM10007916_07550</name>
</gene>
<accession>A0ABQ6DX08</accession>
<dbReference type="Proteomes" id="UP001157353">
    <property type="component" value="Unassembled WGS sequence"/>
</dbReference>
<evidence type="ECO:0000259" key="11">
    <source>
        <dbReference type="Pfam" id="PF01618"/>
    </source>
</evidence>
<evidence type="ECO:0000256" key="3">
    <source>
        <dbReference type="ARBA" id="ARBA00022475"/>
    </source>
</evidence>
<evidence type="ECO:0000256" key="2">
    <source>
        <dbReference type="ARBA" id="ARBA00022448"/>
    </source>
</evidence>
<evidence type="ECO:0000313" key="13">
    <source>
        <dbReference type="Proteomes" id="UP001157353"/>
    </source>
</evidence>
<keyword evidence="4 10" id="KW-0812">Transmembrane</keyword>
<sequence length="353" mass="39926">MAVEVTVIKSTAVELGFFQQFAATMPEWFQQGGMVMWLLLFTSFLVTIVSLERTFSWISYHLKKEHFAINDCFASLNKNDKQQALICCQSLDTPALNMLQQGINSLPFSPQQRIQSYAKHQVSLMLQGQALLRSAVFIALLLGFLGTVLGLIDTLNTLNQQGNNDLSTLLGAIANALIASALGLSVALFAFIPYKIFQTQANKLKDHLQNISSEFSYICQQKSLITNQISEIMALQEQRFSAKTQTTETVAEQSEMPYHYEFKEGSDEVNVSLHKDMKDLHKTSQSSLIDMYKDQLQQPNRKKKKKKKNDDAPSSLFETHQNAVDEEQELYGVDEVKLQEQQETAHLKKTKNL</sequence>
<evidence type="ECO:0000256" key="7">
    <source>
        <dbReference type="ARBA" id="ARBA00023136"/>
    </source>
</evidence>
<proteinExistence type="inferred from homology"/>
<dbReference type="PANTHER" id="PTHR30625">
    <property type="entry name" value="PROTEIN TOLQ"/>
    <property type="match status" value="1"/>
</dbReference>
<protein>
    <recommendedName>
        <fullName evidence="11">MotA/TolQ/ExbB proton channel domain-containing protein</fullName>
    </recommendedName>
</protein>
<feature type="transmembrane region" description="Helical" evidence="10">
    <location>
        <begin position="172"/>
        <end position="194"/>
    </location>
</feature>
<evidence type="ECO:0000256" key="10">
    <source>
        <dbReference type="SAM" id="Phobius"/>
    </source>
</evidence>
<dbReference type="EMBL" id="BSPQ01000001">
    <property type="protein sequence ID" value="GLS89688.1"/>
    <property type="molecule type" value="Genomic_DNA"/>
</dbReference>
<name>A0ABQ6DX08_9GAMM</name>
<evidence type="ECO:0000256" key="5">
    <source>
        <dbReference type="ARBA" id="ARBA00022927"/>
    </source>
</evidence>
<dbReference type="RefSeq" id="WP_284202800.1">
    <property type="nucleotide sequence ID" value="NZ_BSPQ01000001.1"/>
</dbReference>
<feature type="transmembrane region" description="Helical" evidence="10">
    <location>
        <begin position="130"/>
        <end position="152"/>
    </location>
</feature>
<keyword evidence="13" id="KW-1185">Reference proteome</keyword>
<keyword evidence="7 10" id="KW-0472">Membrane</keyword>
<keyword evidence="5 8" id="KW-0653">Protein transport</keyword>
<keyword evidence="6 10" id="KW-1133">Transmembrane helix</keyword>
<keyword evidence="3" id="KW-1003">Cell membrane</keyword>
<feature type="transmembrane region" description="Helical" evidence="10">
    <location>
        <begin position="34"/>
        <end position="51"/>
    </location>
</feature>
<comment type="caution">
    <text evidence="12">The sequence shown here is derived from an EMBL/GenBank/DDBJ whole genome shotgun (WGS) entry which is preliminary data.</text>
</comment>
<dbReference type="PANTHER" id="PTHR30625:SF15">
    <property type="entry name" value="BIOPOLYMER TRANSPORT PROTEIN EXBB"/>
    <property type="match status" value="1"/>
</dbReference>
<feature type="domain" description="MotA/TolQ/ExbB proton channel" evidence="11">
    <location>
        <begin position="106"/>
        <end position="209"/>
    </location>
</feature>
<dbReference type="InterPro" id="IPR002898">
    <property type="entry name" value="MotA_ExbB_proton_chnl"/>
</dbReference>